<dbReference type="GO" id="GO:0032259">
    <property type="term" value="P:methylation"/>
    <property type="evidence" value="ECO:0007669"/>
    <property type="project" value="InterPro"/>
</dbReference>
<dbReference type="EMBL" id="CAKKNE010000004">
    <property type="protein sequence ID" value="CAH0373359.1"/>
    <property type="molecule type" value="Genomic_DNA"/>
</dbReference>
<dbReference type="AlphaFoldDB" id="A0A8J2WZ43"/>
<dbReference type="PROSITE" id="PS00092">
    <property type="entry name" value="N6_MTASE"/>
    <property type="match status" value="1"/>
</dbReference>
<dbReference type="GO" id="GO:0008168">
    <property type="term" value="F:methyltransferase activity"/>
    <property type="evidence" value="ECO:0007669"/>
    <property type="project" value="InterPro"/>
</dbReference>
<comment type="caution">
    <text evidence="2">The sequence shown here is derived from an EMBL/GenBank/DDBJ whole genome shotgun (WGS) entry which is preliminary data.</text>
</comment>
<feature type="compositionally biased region" description="Basic residues" evidence="1">
    <location>
        <begin position="1"/>
        <end position="19"/>
    </location>
</feature>
<evidence type="ECO:0000313" key="2">
    <source>
        <dbReference type="EMBL" id="CAH0373359.1"/>
    </source>
</evidence>
<reference evidence="2" key="1">
    <citation type="submission" date="2021-11" db="EMBL/GenBank/DDBJ databases">
        <authorList>
            <consortium name="Genoscope - CEA"/>
            <person name="William W."/>
        </authorList>
    </citation>
    <scope>NUCLEOTIDE SEQUENCE</scope>
</reference>
<dbReference type="PANTHER" id="PTHR39444:SF3">
    <property type="entry name" value="SITE-SPECIFIC DNA-METHYLTRANSFERASE (ADENINE-SPECIFIC)"/>
    <property type="match status" value="1"/>
</dbReference>
<dbReference type="PANTHER" id="PTHR39444">
    <property type="entry name" value="SITE-SPECIFIC DNA-METHYLTRANSFERASE (ADENINE-SPECIFIC)"/>
    <property type="match status" value="1"/>
</dbReference>
<name>A0A8J2WZ43_9STRA</name>
<evidence type="ECO:0000256" key="1">
    <source>
        <dbReference type="SAM" id="MobiDB-lite"/>
    </source>
</evidence>
<dbReference type="GO" id="GO:0003676">
    <property type="term" value="F:nucleic acid binding"/>
    <property type="evidence" value="ECO:0007669"/>
    <property type="project" value="InterPro"/>
</dbReference>
<gene>
    <name evidence="2" type="ORF">PECAL_4P05490</name>
</gene>
<dbReference type="Proteomes" id="UP000789595">
    <property type="component" value="Unassembled WGS sequence"/>
</dbReference>
<evidence type="ECO:0000313" key="3">
    <source>
        <dbReference type="Proteomes" id="UP000789595"/>
    </source>
</evidence>
<dbReference type="OrthoDB" id="203687at2759"/>
<organism evidence="2 3">
    <name type="scientific">Pelagomonas calceolata</name>
    <dbReference type="NCBI Taxonomy" id="35677"/>
    <lineage>
        <taxon>Eukaryota</taxon>
        <taxon>Sar</taxon>
        <taxon>Stramenopiles</taxon>
        <taxon>Ochrophyta</taxon>
        <taxon>Pelagophyceae</taxon>
        <taxon>Pelagomonadales</taxon>
        <taxon>Pelagomonadaceae</taxon>
        <taxon>Pelagomonas</taxon>
    </lineage>
</organism>
<sequence>MDATKKQKKKKRKRPHQKHAGAASLAKRYPFATDFCDHFETPRQAYADVAPALDALVAKSRAETRIYDPYYCDGAVKRHLRELGFTNAKNDNLDFYASKAYRDPANTTHDVVVTNPPFSEDHKERCLRWALATRKPFALLLPAYVVERRWFREAFGDEARPFFVAPRERYGFDHPLGAGADASPFFSVWVVDSGRGAAATASIGSTLSDNVFADVDALRRAGHVRAEAKRPNPKRRRKQLARRAGGVE</sequence>
<accession>A0A8J2WZ43</accession>
<keyword evidence="3" id="KW-1185">Reference proteome</keyword>
<feature type="compositionally biased region" description="Basic residues" evidence="1">
    <location>
        <begin position="231"/>
        <end position="241"/>
    </location>
</feature>
<feature type="region of interest" description="Disordered" evidence="1">
    <location>
        <begin position="223"/>
        <end position="248"/>
    </location>
</feature>
<proteinExistence type="predicted"/>
<protein>
    <submittedName>
        <fullName evidence="2">Uncharacterized protein</fullName>
    </submittedName>
</protein>
<feature type="region of interest" description="Disordered" evidence="1">
    <location>
        <begin position="1"/>
        <end position="23"/>
    </location>
</feature>
<dbReference type="InterPro" id="IPR002052">
    <property type="entry name" value="DNA_methylase_N6_adenine_CS"/>
</dbReference>